<proteinExistence type="predicted"/>
<dbReference type="Pfam" id="PF14388">
    <property type="entry name" value="DUF4419"/>
    <property type="match status" value="1"/>
</dbReference>
<organism evidence="1 2">
    <name type="scientific">Fusarium torulosum</name>
    <dbReference type="NCBI Taxonomy" id="33205"/>
    <lineage>
        <taxon>Eukaryota</taxon>
        <taxon>Fungi</taxon>
        <taxon>Dikarya</taxon>
        <taxon>Ascomycota</taxon>
        <taxon>Pezizomycotina</taxon>
        <taxon>Sordariomycetes</taxon>
        <taxon>Hypocreomycetidae</taxon>
        <taxon>Hypocreales</taxon>
        <taxon>Nectriaceae</taxon>
        <taxon>Fusarium</taxon>
    </lineage>
</organism>
<reference evidence="1" key="1">
    <citation type="submission" date="2018-03" db="EMBL/GenBank/DDBJ databases">
        <authorList>
            <person name="Guldener U."/>
        </authorList>
    </citation>
    <scope>NUCLEOTIDE SEQUENCE</scope>
</reference>
<dbReference type="PANTHER" id="PTHR31252">
    <property type="entry name" value="DUF4419 DOMAIN-CONTAINING PROTEIN"/>
    <property type="match status" value="1"/>
</dbReference>
<comment type="caution">
    <text evidence="1">The sequence shown here is derived from an EMBL/GenBank/DDBJ whole genome shotgun (WGS) entry which is preliminary data.</text>
</comment>
<sequence length="375" mass="41830">MPVTIKINTLQAGQWKTASVKSPEDLLEQTSPRDFKCSQKIINSSPSGGTLREQNISASTNGFVKSAIQAYSNHYHLIIRPEDIWFAIILQLSFYMNANAEKLRHLFVTHQGKKKLTVLGIESGSSLEQIDFGSYAQKMVDLIDKNIHDRQLADWVMPDFSTTTFTDRSIAAVLFMSSMQEYFEYQFMLKCGIPSVTLLGQTSDWIKILGKLAKLEEFGDEPKLFAQMLRLILYHLVLSFEQPDSAKVTDFWNTIVTKQRRGSGTSTLTGWITAFCYWNAQGEANQRLCKDVLDGVSYPVIATCGTPIGFGSVPVTISDGSNEQKCVMLAGSIGIQAQAIDDKKVEAEHVDGIQKKSYTGIQPVSGWLMYECEGE</sequence>
<dbReference type="Proteomes" id="UP001187734">
    <property type="component" value="Unassembled WGS sequence"/>
</dbReference>
<evidence type="ECO:0000313" key="2">
    <source>
        <dbReference type="Proteomes" id="UP001187734"/>
    </source>
</evidence>
<dbReference type="AlphaFoldDB" id="A0AAE8MHF9"/>
<name>A0AAE8MHF9_9HYPO</name>
<dbReference type="EMBL" id="ONZP01000443">
    <property type="protein sequence ID" value="SPJ84243.1"/>
    <property type="molecule type" value="Genomic_DNA"/>
</dbReference>
<dbReference type="PANTHER" id="PTHR31252:SF11">
    <property type="entry name" value="DUF4419 DOMAIN-CONTAINING PROTEIN"/>
    <property type="match status" value="1"/>
</dbReference>
<evidence type="ECO:0000313" key="1">
    <source>
        <dbReference type="EMBL" id="SPJ84243.1"/>
    </source>
</evidence>
<accession>A0AAE8MHF9</accession>
<protein>
    <submittedName>
        <fullName evidence="1">Uncharacterized protein</fullName>
    </submittedName>
</protein>
<gene>
    <name evidence="1" type="ORF">FTOL_10760</name>
</gene>
<dbReference type="InterPro" id="IPR025533">
    <property type="entry name" value="DUF4419"/>
</dbReference>
<keyword evidence="2" id="KW-1185">Reference proteome</keyword>